<feature type="signal peptide" evidence="1">
    <location>
        <begin position="1"/>
        <end position="17"/>
    </location>
</feature>
<name>A0ABD0RNL9_CIRMR</name>
<evidence type="ECO:0000313" key="2">
    <source>
        <dbReference type="EMBL" id="KAL0199720.1"/>
    </source>
</evidence>
<accession>A0ABD0RNL9</accession>
<feature type="chain" id="PRO_5044856992" evidence="1">
    <location>
        <begin position="18"/>
        <end position="171"/>
    </location>
</feature>
<keyword evidence="1" id="KW-0732">Signal</keyword>
<dbReference type="EMBL" id="JAMKFB020000002">
    <property type="protein sequence ID" value="KAL0199720.1"/>
    <property type="molecule type" value="Genomic_DNA"/>
</dbReference>
<dbReference type="Proteomes" id="UP001529510">
    <property type="component" value="Unassembled WGS sequence"/>
</dbReference>
<sequence length="171" mass="18585">MIRIIAGVLVSSALSSGMILFEWGFLEPPSPGSPDSPIPPDDYFEGSAVNNNYVSIYAYDNYPIAKAGNPTARGGQLMPHEDLLKGYPLPMLPIPPDRYPILPKPLFSNMTQGSRAVPTVQQPDLSYCDMLLEAPVPPPMDQMPWFCVCLQCKGGPSFPKGDKGDRGLPGY</sequence>
<evidence type="ECO:0000313" key="3">
    <source>
        <dbReference type="Proteomes" id="UP001529510"/>
    </source>
</evidence>
<protein>
    <submittedName>
        <fullName evidence="2">Uncharacterized protein</fullName>
    </submittedName>
</protein>
<proteinExistence type="predicted"/>
<keyword evidence="3" id="KW-1185">Reference proteome</keyword>
<gene>
    <name evidence="2" type="ORF">M9458_002907</name>
</gene>
<dbReference type="AlphaFoldDB" id="A0ABD0RNL9"/>
<organism evidence="2 3">
    <name type="scientific">Cirrhinus mrigala</name>
    <name type="common">Mrigala</name>
    <dbReference type="NCBI Taxonomy" id="683832"/>
    <lineage>
        <taxon>Eukaryota</taxon>
        <taxon>Metazoa</taxon>
        <taxon>Chordata</taxon>
        <taxon>Craniata</taxon>
        <taxon>Vertebrata</taxon>
        <taxon>Euteleostomi</taxon>
        <taxon>Actinopterygii</taxon>
        <taxon>Neopterygii</taxon>
        <taxon>Teleostei</taxon>
        <taxon>Ostariophysi</taxon>
        <taxon>Cypriniformes</taxon>
        <taxon>Cyprinidae</taxon>
        <taxon>Labeoninae</taxon>
        <taxon>Labeonini</taxon>
        <taxon>Cirrhinus</taxon>
    </lineage>
</organism>
<reference evidence="2 3" key="1">
    <citation type="submission" date="2024-05" db="EMBL/GenBank/DDBJ databases">
        <title>Genome sequencing and assembly of Indian major carp, Cirrhinus mrigala (Hamilton, 1822).</title>
        <authorList>
            <person name="Mohindra V."/>
            <person name="Chowdhury L.M."/>
            <person name="Lal K."/>
            <person name="Jena J.K."/>
        </authorList>
    </citation>
    <scope>NUCLEOTIDE SEQUENCE [LARGE SCALE GENOMIC DNA]</scope>
    <source>
        <strain evidence="2">CM1030</strain>
        <tissue evidence="2">Blood</tissue>
    </source>
</reference>
<evidence type="ECO:0000256" key="1">
    <source>
        <dbReference type="SAM" id="SignalP"/>
    </source>
</evidence>
<comment type="caution">
    <text evidence="2">The sequence shown here is derived from an EMBL/GenBank/DDBJ whole genome shotgun (WGS) entry which is preliminary data.</text>
</comment>